<protein>
    <submittedName>
        <fullName evidence="5">MarR family protein</fullName>
    </submittedName>
</protein>
<dbReference type="GO" id="GO:0003677">
    <property type="term" value="F:DNA binding"/>
    <property type="evidence" value="ECO:0007669"/>
    <property type="project" value="UniProtKB-KW"/>
</dbReference>
<dbReference type="PROSITE" id="PS01117">
    <property type="entry name" value="HTH_MARR_1"/>
    <property type="match status" value="1"/>
</dbReference>
<sequence>MSPNSDVIAPFLLMRAFRGLVDAVHESLADAGFPGIRAQHEFALQAIGAGCTSVQLGERLGVTKQAATKTAHSLEAMGLITRETNTSDRRERTLTITTAGRRLLALSADAFCDELARWRRVAGDDAVTTTLTTLSQFGVGGRSDVDLSDWI</sequence>
<dbReference type="RefSeq" id="WP_076480003.1">
    <property type="nucleotide sequence ID" value="NZ_FTNT01000007.1"/>
</dbReference>
<evidence type="ECO:0000313" key="6">
    <source>
        <dbReference type="Proteomes" id="UP000186218"/>
    </source>
</evidence>
<dbReference type="SUPFAM" id="SSF46785">
    <property type="entry name" value="Winged helix' DNA-binding domain"/>
    <property type="match status" value="1"/>
</dbReference>
<dbReference type="InterPro" id="IPR036388">
    <property type="entry name" value="WH-like_DNA-bd_sf"/>
</dbReference>
<dbReference type="OrthoDB" id="122135at2"/>
<dbReference type="Pfam" id="PF12802">
    <property type="entry name" value="MarR_2"/>
    <property type="match status" value="1"/>
</dbReference>
<evidence type="ECO:0000256" key="1">
    <source>
        <dbReference type="ARBA" id="ARBA00023015"/>
    </source>
</evidence>
<dbReference type="PRINTS" id="PR00598">
    <property type="entry name" value="HTHMARR"/>
</dbReference>
<feature type="domain" description="HTH marR-type" evidence="4">
    <location>
        <begin position="29"/>
        <end position="126"/>
    </location>
</feature>
<dbReference type="InterPro" id="IPR039422">
    <property type="entry name" value="MarR/SlyA-like"/>
</dbReference>
<dbReference type="SMART" id="SM00347">
    <property type="entry name" value="HTH_MARR"/>
    <property type="match status" value="1"/>
</dbReference>
<keyword evidence="2" id="KW-0238">DNA-binding</keyword>
<name>A0A1N7G4Y7_9NOCA</name>
<reference evidence="5 6" key="1">
    <citation type="submission" date="2017-01" db="EMBL/GenBank/DDBJ databases">
        <authorList>
            <person name="Mah S.A."/>
            <person name="Swanson W.J."/>
            <person name="Moy G.W."/>
            <person name="Vacquier V.D."/>
        </authorList>
    </citation>
    <scope>NUCLEOTIDE SEQUENCE [LARGE SCALE GENOMIC DNA]</scope>
    <source>
        <strain evidence="5 6">CPCC 203464</strain>
    </source>
</reference>
<evidence type="ECO:0000313" key="5">
    <source>
        <dbReference type="EMBL" id="SIS07673.1"/>
    </source>
</evidence>
<keyword evidence="6" id="KW-1185">Reference proteome</keyword>
<dbReference type="EMBL" id="FTNT01000007">
    <property type="protein sequence ID" value="SIS07673.1"/>
    <property type="molecule type" value="Genomic_DNA"/>
</dbReference>
<dbReference type="Gene3D" id="1.10.10.10">
    <property type="entry name" value="Winged helix-like DNA-binding domain superfamily/Winged helix DNA-binding domain"/>
    <property type="match status" value="1"/>
</dbReference>
<dbReference type="PANTHER" id="PTHR33164:SF57">
    <property type="entry name" value="MARR-FAMILY TRANSCRIPTIONAL REGULATOR"/>
    <property type="match status" value="1"/>
</dbReference>
<accession>A0A1N7G4Y7</accession>
<dbReference type="Proteomes" id="UP000186218">
    <property type="component" value="Unassembled WGS sequence"/>
</dbReference>
<dbReference type="InterPro" id="IPR036390">
    <property type="entry name" value="WH_DNA-bd_sf"/>
</dbReference>
<evidence type="ECO:0000256" key="2">
    <source>
        <dbReference type="ARBA" id="ARBA00023125"/>
    </source>
</evidence>
<dbReference type="GO" id="GO:0006950">
    <property type="term" value="P:response to stress"/>
    <property type="evidence" value="ECO:0007669"/>
    <property type="project" value="TreeGrafter"/>
</dbReference>
<dbReference type="STRING" id="1344003.SAMN05445060_2509"/>
<dbReference type="InterPro" id="IPR023187">
    <property type="entry name" value="Tscrpt_reg_MarR-type_CS"/>
</dbReference>
<dbReference type="GO" id="GO:0003700">
    <property type="term" value="F:DNA-binding transcription factor activity"/>
    <property type="evidence" value="ECO:0007669"/>
    <property type="project" value="InterPro"/>
</dbReference>
<gene>
    <name evidence="5" type="ORF">SAMN05445060_2509</name>
</gene>
<dbReference type="PANTHER" id="PTHR33164">
    <property type="entry name" value="TRANSCRIPTIONAL REGULATOR, MARR FAMILY"/>
    <property type="match status" value="1"/>
</dbReference>
<evidence type="ECO:0000256" key="3">
    <source>
        <dbReference type="ARBA" id="ARBA00023163"/>
    </source>
</evidence>
<evidence type="ECO:0000259" key="4">
    <source>
        <dbReference type="SMART" id="SM00347"/>
    </source>
</evidence>
<dbReference type="AlphaFoldDB" id="A0A1N7G4Y7"/>
<organism evidence="5 6">
    <name type="scientific">Williamsia sterculiae</name>
    <dbReference type="NCBI Taxonomy" id="1344003"/>
    <lineage>
        <taxon>Bacteria</taxon>
        <taxon>Bacillati</taxon>
        <taxon>Actinomycetota</taxon>
        <taxon>Actinomycetes</taxon>
        <taxon>Mycobacteriales</taxon>
        <taxon>Nocardiaceae</taxon>
        <taxon>Williamsia</taxon>
    </lineage>
</organism>
<dbReference type="InterPro" id="IPR000835">
    <property type="entry name" value="HTH_MarR-typ"/>
</dbReference>
<proteinExistence type="predicted"/>
<keyword evidence="3" id="KW-0804">Transcription</keyword>
<keyword evidence="1" id="KW-0805">Transcription regulation</keyword>